<dbReference type="GO" id="GO:0005524">
    <property type="term" value="F:ATP binding"/>
    <property type="evidence" value="ECO:0007669"/>
    <property type="project" value="UniProtKB-KW"/>
</dbReference>
<dbReference type="PROSITE" id="PS50011">
    <property type="entry name" value="PROTEIN_KINASE_DOM"/>
    <property type="match status" value="1"/>
</dbReference>
<keyword evidence="2" id="KW-0723">Serine/threonine-protein kinase</keyword>
<evidence type="ECO:0000256" key="7">
    <source>
        <dbReference type="ARBA" id="ARBA00047899"/>
    </source>
</evidence>
<gene>
    <name evidence="10" type="ORF">MONAX_5E005460</name>
</gene>
<proteinExistence type="predicted"/>
<dbReference type="EC" id="2.7.11.1" evidence="1"/>
<name>A0A5E4CFI4_MARMO</name>
<dbReference type="Pfam" id="PF00069">
    <property type="entry name" value="Pkinase"/>
    <property type="match status" value="1"/>
</dbReference>
<keyword evidence="4" id="KW-0547">Nucleotide-binding</keyword>
<dbReference type="Proteomes" id="UP000335636">
    <property type="component" value="Unassembled WGS sequence"/>
</dbReference>
<evidence type="ECO:0000256" key="6">
    <source>
        <dbReference type="ARBA" id="ARBA00022840"/>
    </source>
</evidence>
<keyword evidence="3" id="KW-0808">Transferase</keyword>
<keyword evidence="6" id="KW-0067">ATP-binding</keyword>
<reference evidence="10" key="1">
    <citation type="submission" date="2019-04" db="EMBL/GenBank/DDBJ databases">
        <authorList>
            <person name="Alioto T."/>
            <person name="Alioto T."/>
        </authorList>
    </citation>
    <scope>NUCLEOTIDE SEQUENCE [LARGE SCALE GENOMIC DNA]</scope>
</reference>
<evidence type="ECO:0000256" key="5">
    <source>
        <dbReference type="ARBA" id="ARBA00022777"/>
    </source>
</evidence>
<dbReference type="SUPFAM" id="SSF56112">
    <property type="entry name" value="Protein kinase-like (PK-like)"/>
    <property type="match status" value="1"/>
</dbReference>
<dbReference type="InterPro" id="IPR008271">
    <property type="entry name" value="Ser/Thr_kinase_AS"/>
</dbReference>
<dbReference type="InterPro" id="IPR000719">
    <property type="entry name" value="Prot_kinase_dom"/>
</dbReference>
<dbReference type="AlphaFoldDB" id="A0A5E4CFI4"/>
<evidence type="ECO:0000256" key="4">
    <source>
        <dbReference type="ARBA" id="ARBA00022741"/>
    </source>
</evidence>
<evidence type="ECO:0000313" key="10">
    <source>
        <dbReference type="EMBL" id="VTJ80506.1"/>
    </source>
</evidence>
<dbReference type="PANTHER" id="PTHR24346">
    <property type="entry name" value="MAP/MICROTUBULE AFFINITY-REGULATING KINASE"/>
    <property type="match status" value="1"/>
</dbReference>
<evidence type="ECO:0000256" key="1">
    <source>
        <dbReference type="ARBA" id="ARBA00012513"/>
    </source>
</evidence>
<feature type="non-terminal residue" evidence="10">
    <location>
        <position position="1"/>
    </location>
</feature>
<dbReference type="InterPro" id="IPR011009">
    <property type="entry name" value="Kinase-like_dom_sf"/>
</dbReference>
<accession>A0A5E4CFI4</accession>
<comment type="catalytic activity">
    <reaction evidence="8">
        <text>L-seryl-[protein] + ATP = O-phospho-L-seryl-[protein] + ADP + H(+)</text>
        <dbReference type="Rhea" id="RHEA:17989"/>
        <dbReference type="Rhea" id="RHEA-COMP:9863"/>
        <dbReference type="Rhea" id="RHEA-COMP:11604"/>
        <dbReference type="ChEBI" id="CHEBI:15378"/>
        <dbReference type="ChEBI" id="CHEBI:29999"/>
        <dbReference type="ChEBI" id="CHEBI:30616"/>
        <dbReference type="ChEBI" id="CHEBI:83421"/>
        <dbReference type="ChEBI" id="CHEBI:456216"/>
        <dbReference type="EC" id="2.7.11.1"/>
    </reaction>
</comment>
<keyword evidence="11" id="KW-1185">Reference proteome</keyword>
<dbReference type="Gene3D" id="1.10.510.10">
    <property type="entry name" value="Transferase(Phosphotransferase) domain 1"/>
    <property type="match status" value="1"/>
</dbReference>
<dbReference type="GO" id="GO:0004674">
    <property type="term" value="F:protein serine/threonine kinase activity"/>
    <property type="evidence" value="ECO:0007669"/>
    <property type="project" value="UniProtKB-KW"/>
</dbReference>
<evidence type="ECO:0000259" key="9">
    <source>
        <dbReference type="PROSITE" id="PS50011"/>
    </source>
</evidence>
<sequence length="83" mass="9569">VIETIENIYVVMEHAMWGTTMAPHQETPVQEEAQIASFLHYYHEKGIIHLDLKVENILMDARDNIKLICFGLSARFITGQKLN</sequence>
<dbReference type="PANTHER" id="PTHR24346:SF82">
    <property type="entry name" value="KP78A-RELATED"/>
    <property type="match status" value="1"/>
</dbReference>
<comment type="caution">
    <text evidence="10">The sequence shown here is derived from an EMBL/GenBank/DDBJ whole genome shotgun (WGS) entry which is preliminary data.</text>
</comment>
<feature type="domain" description="Protein kinase" evidence="9">
    <location>
        <begin position="1"/>
        <end position="83"/>
    </location>
</feature>
<dbReference type="PROSITE" id="PS00108">
    <property type="entry name" value="PROTEIN_KINASE_ST"/>
    <property type="match status" value="1"/>
</dbReference>
<keyword evidence="5" id="KW-0418">Kinase</keyword>
<evidence type="ECO:0000313" key="11">
    <source>
        <dbReference type="Proteomes" id="UP000335636"/>
    </source>
</evidence>
<organism evidence="10 11">
    <name type="scientific">Marmota monax</name>
    <name type="common">Woodchuck</name>
    <dbReference type="NCBI Taxonomy" id="9995"/>
    <lineage>
        <taxon>Eukaryota</taxon>
        <taxon>Metazoa</taxon>
        <taxon>Chordata</taxon>
        <taxon>Craniata</taxon>
        <taxon>Vertebrata</taxon>
        <taxon>Euteleostomi</taxon>
        <taxon>Mammalia</taxon>
        <taxon>Eutheria</taxon>
        <taxon>Euarchontoglires</taxon>
        <taxon>Glires</taxon>
        <taxon>Rodentia</taxon>
        <taxon>Sciuromorpha</taxon>
        <taxon>Sciuridae</taxon>
        <taxon>Xerinae</taxon>
        <taxon>Marmotini</taxon>
        <taxon>Marmota</taxon>
    </lineage>
</organism>
<evidence type="ECO:0000256" key="3">
    <source>
        <dbReference type="ARBA" id="ARBA00022679"/>
    </source>
</evidence>
<dbReference type="GO" id="GO:0005737">
    <property type="term" value="C:cytoplasm"/>
    <property type="evidence" value="ECO:0007669"/>
    <property type="project" value="TreeGrafter"/>
</dbReference>
<comment type="catalytic activity">
    <reaction evidence="7">
        <text>L-threonyl-[protein] + ATP = O-phospho-L-threonyl-[protein] + ADP + H(+)</text>
        <dbReference type="Rhea" id="RHEA:46608"/>
        <dbReference type="Rhea" id="RHEA-COMP:11060"/>
        <dbReference type="Rhea" id="RHEA-COMP:11605"/>
        <dbReference type="ChEBI" id="CHEBI:15378"/>
        <dbReference type="ChEBI" id="CHEBI:30013"/>
        <dbReference type="ChEBI" id="CHEBI:30616"/>
        <dbReference type="ChEBI" id="CHEBI:61977"/>
        <dbReference type="ChEBI" id="CHEBI:456216"/>
        <dbReference type="EC" id="2.7.11.1"/>
    </reaction>
</comment>
<evidence type="ECO:0000256" key="2">
    <source>
        <dbReference type="ARBA" id="ARBA00022527"/>
    </source>
</evidence>
<dbReference type="EMBL" id="CABDUW010001304">
    <property type="protein sequence ID" value="VTJ80506.1"/>
    <property type="molecule type" value="Genomic_DNA"/>
</dbReference>
<dbReference type="GO" id="GO:0035556">
    <property type="term" value="P:intracellular signal transduction"/>
    <property type="evidence" value="ECO:0007669"/>
    <property type="project" value="TreeGrafter"/>
</dbReference>
<evidence type="ECO:0000256" key="8">
    <source>
        <dbReference type="ARBA" id="ARBA00048679"/>
    </source>
</evidence>
<protein>
    <recommendedName>
        <fullName evidence="1">non-specific serine/threonine protein kinase</fullName>
        <ecNumber evidence="1">2.7.11.1</ecNumber>
    </recommendedName>
</protein>